<name>A0ACB7T0N9_HYAAI</name>
<dbReference type="Proteomes" id="UP000821845">
    <property type="component" value="Chromosome 11"/>
</dbReference>
<keyword evidence="2" id="KW-1185">Reference proteome</keyword>
<evidence type="ECO:0000313" key="2">
    <source>
        <dbReference type="Proteomes" id="UP000821845"/>
    </source>
</evidence>
<sequence length="86" mass="9288">MTPLPRECGVREIRSLDNALRGARRAFRRGFAAGPSDPAKGPHPASVTDGLPSTVDYGLPAVLCVACIAEPQQYRSFAVRVSFAWM</sequence>
<reference evidence="1" key="1">
    <citation type="submission" date="2020-05" db="EMBL/GenBank/DDBJ databases">
        <title>Large-scale comparative analyses of tick genomes elucidate their genetic diversity and vector capacities.</title>
        <authorList>
            <person name="Jia N."/>
            <person name="Wang J."/>
            <person name="Shi W."/>
            <person name="Du L."/>
            <person name="Sun Y."/>
            <person name="Zhan W."/>
            <person name="Jiang J."/>
            <person name="Wang Q."/>
            <person name="Zhang B."/>
            <person name="Ji P."/>
            <person name="Sakyi L.B."/>
            <person name="Cui X."/>
            <person name="Yuan T."/>
            <person name="Jiang B."/>
            <person name="Yang W."/>
            <person name="Lam T.T.-Y."/>
            <person name="Chang Q."/>
            <person name="Ding S."/>
            <person name="Wang X."/>
            <person name="Zhu J."/>
            <person name="Ruan X."/>
            <person name="Zhao L."/>
            <person name="Wei J."/>
            <person name="Que T."/>
            <person name="Du C."/>
            <person name="Cheng J."/>
            <person name="Dai P."/>
            <person name="Han X."/>
            <person name="Huang E."/>
            <person name="Gao Y."/>
            <person name="Liu J."/>
            <person name="Shao H."/>
            <person name="Ye R."/>
            <person name="Li L."/>
            <person name="Wei W."/>
            <person name="Wang X."/>
            <person name="Wang C."/>
            <person name="Yang T."/>
            <person name="Huo Q."/>
            <person name="Li W."/>
            <person name="Guo W."/>
            <person name="Chen H."/>
            <person name="Zhou L."/>
            <person name="Ni X."/>
            <person name="Tian J."/>
            <person name="Zhou Y."/>
            <person name="Sheng Y."/>
            <person name="Liu T."/>
            <person name="Pan Y."/>
            <person name="Xia L."/>
            <person name="Li J."/>
            <person name="Zhao F."/>
            <person name="Cao W."/>
        </authorList>
    </citation>
    <scope>NUCLEOTIDE SEQUENCE</scope>
    <source>
        <strain evidence="1">Hyas-2018</strain>
    </source>
</reference>
<dbReference type="EMBL" id="CM023491">
    <property type="protein sequence ID" value="KAH6940678.1"/>
    <property type="molecule type" value="Genomic_DNA"/>
</dbReference>
<accession>A0ACB7T0N9</accession>
<comment type="caution">
    <text evidence="1">The sequence shown here is derived from an EMBL/GenBank/DDBJ whole genome shotgun (WGS) entry which is preliminary data.</text>
</comment>
<protein>
    <submittedName>
        <fullName evidence="1">Uncharacterized protein</fullName>
    </submittedName>
</protein>
<gene>
    <name evidence="1" type="ORF">HPB50_004743</name>
</gene>
<organism evidence="1 2">
    <name type="scientific">Hyalomma asiaticum</name>
    <name type="common">Tick</name>
    <dbReference type="NCBI Taxonomy" id="266040"/>
    <lineage>
        <taxon>Eukaryota</taxon>
        <taxon>Metazoa</taxon>
        <taxon>Ecdysozoa</taxon>
        <taxon>Arthropoda</taxon>
        <taxon>Chelicerata</taxon>
        <taxon>Arachnida</taxon>
        <taxon>Acari</taxon>
        <taxon>Parasitiformes</taxon>
        <taxon>Ixodida</taxon>
        <taxon>Ixodoidea</taxon>
        <taxon>Ixodidae</taxon>
        <taxon>Hyalomminae</taxon>
        <taxon>Hyalomma</taxon>
    </lineage>
</organism>
<proteinExistence type="predicted"/>
<evidence type="ECO:0000313" key="1">
    <source>
        <dbReference type="EMBL" id="KAH6940678.1"/>
    </source>
</evidence>